<keyword evidence="2" id="KW-0560">Oxidoreductase</keyword>
<dbReference type="Proteomes" id="UP000698963">
    <property type="component" value="Unassembled WGS sequence"/>
</dbReference>
<dbReference type="Pfam" id="PF02910">
    <property type="entry name" value="Succ_DH_flav_C"/>
    <property type="match status" value="1"/>
</dbReference>
<sequence length="550" mass="60727">MQILESDFLIIGGGSAGCIAAMRALQVAPDLRVTVFEKSDIAYGGSIARGMDALNIVAIPGKTTAELYLEAVRAGAAGIVDAGPSYVMAERSYALLKEMEGWGVTFPKDENGQYKTLKYHVKGEFQTAMDEPELKSMLVKRALDLGARPVNRVMGLRLLMDNGRVAGAVGLNVRTGQLVVCRAKAVLIASGGVSRLTLPNSGYLYGVYDYPGNTGDGFAMALRAGAGVTGMEFTQRTMLIKDSNMPLLAICVTRGGKVLDCNGTLIMEGEVNNINAMNEAFTEGRGPVHIQLSHLPEEKIREIEHILFTTERPVNERFFGGRRIDFRKQDIELWPTEYLLCGGHGLAGIRVNERAETAIPGLYAAGDVASVAKQHLTGAFVFGEIAAEQAAEYIANAPDTEIHEEDVLAVREELAERFSAKDRDIDVRELEHKVRRVVGDYLVAPKNSHKFELWKYWSDTFREDFKHVAVHNGHELSKLYEVENILLCADCSALAGDFRKESRWGECHRRSDYPLQDDANWHCHVVIKMKDNHLNAEKVRISELGEEVSL</sequence>
<dbReference type="RefSeq" id="WP_304120826.1">
    <property type="nucleotide sequence ID" value="NZ_DYZA01000041.1"/>
</dbReference>
<name>A0A921AV54_9BACT</name>
<evidence type="ECO:0000256" key="1">
    <source>
        <dbReference type="ARBA" id="ARBA00022630"/>
    </source>
</evidence>
<dbReference type="PRINTS" id="PR00368">
    <property type="entry name" value="FADPNR"/>
</dbReference>
<evidence type="ECO:0000259" key="3">
    <source>
        <dbReference type="Pfam" id="PF00890"/>
    </source>
</evidence>
<dbReference type="InterPro" id="IPR003953">
    <property type="entry name" value="FAD-dep_OxRdtase_2_FAD-bd"/>
</dbReference>
<dbReference type="PANTHER" id="PTHR11632:SF73">
    <property type="entry name" value="BLR3196 PROTEIN"/>
    <property type="match status" value="1"/>
</dbReference>
<gene>
    <name evidence="5" type="ORF">K8W16_02360</name>
</gene>
<protein>
    <submittedName>
        <fullName evidence="5">FAD-binding protein</fullName>
    </submittedName>
</protein>
<organism evidence="5 6">
    <name type="scientific">Mailhella massiliensis</name>
    <dbReference type="NCBI Taxonomy" id="1903261"/>
    <lineage>
        <taxon>Bacteria</taxon>
        <taxon>Pseudomonadati</taxon>
        <taxon>Thermodesulfobacteriota</taxon>
        <taxon>Desulfovibrionia</taxon>
        <taxon>Desulfovibrionales</taxon>
        <taxon>Desulfovibrionaceae</taxon>
        <taxon>Mailhella</taxon>
    </lineage>
</organism>
<evidence type="ECO:0000259" key="4">
    <source>
        <dbReference type="Pfam" id="PF02910"/>
    </source>
</evidence>
<accession>A0A921AV54</accession>
<dbReference type="GO" id="GO:0009061">
    <property type="term" value="P:anaerobic respiration"/>
    <property type="evidence" value="ECO:0007669"/>
    <property type="project" value="TreeGrafter"/>
</dbReference>
<dbReference type="PANTHER" id="PTHR11632">
    <property type="entry name" value="SUCCINATE DEHYDROGENASE 2 FLAVOPROTEIN SUBUNIT"/>
    <property type="match status" value="1"/>
</dbReference>
<dbReference type="GO" id="GO:0005886">
    <property type="term" value="C:plasma membrane"/>
    <property type="evidence" value="ECO:0007669"/>
    <property type="project" value="TreeGrafter"/>
</dbReference>
<evidence type="ECO:0000313" key="5">
    <source>
        <dbReference type="EMBL" id="HJD96475.1"/>
    </source>
</evidence>
<dbReference type="SUPFAM" id="SSF46977">
    <property type="entry name" value="Succinate dehydrogenase/fumarate reductase flavoprotein C-terminal domain"/>
    <property type="match status" value="1"/>
</dbReference>
<dbReference type="SUPFAM" id="SSF51905">
    <property type="entry name" value="FAD/NAD(P)-binding domain"/>
    <property type="match status" value="1"/>
</dbReference>
<dbReference type="AlphaFoldDB" id="A0A921AV54"/>
<dbReference type="InterPro" id="IPR015939">
    <property type="entry name" value="Fum_Rdtase/Succ_DH_flav-like_C"/>
</dbReference>
<dbReference type="InterPro" id="IPR030664">
    <property type="entry name" value="SdhA/FrdA/AprA"/>
</dbReference>
<dbReference type="InterPro" id="IPR037099">
    <property type="entry name" value="Fum_R/Succ_DH_flav-like_C_sf"/>
</dbReference>
<comment type="caution">
    <text evidence="5">The sequence shown here is derived from an EMBL/GenBank/DDBJ whole genome shotgun (WGS) entry which is preliminary data.</text>
</comment>
<dbReference type="Pfam" id="PF00890">
    <property type="entry name" value="FAD_binding_2"/>
    <property type="match status" value="1"/>
</dbReference>
<keyword evidence="1" id="KW-0285">Flavoprotein</keyword>
<dbReference type="InterPro" id="IPR036188">
    <property type="entry name" value="FAD/NAD-bd_sf"/>
</dbReference>
<dbReference type="Gene3D" id="3.50.50.60">
    <property type="entry name" value="FAD/NAD(P)-binding domain"/>
    <property type="match status" value="2"/>
</dbReference>
<reference evidence="5" key="1">
    <citation type="journal article" date="2021" name="PeerJ">
        <title>Extensive microbial diversity within the chicken gut microbiome revealed by metagenomics and culture.</title>
        <authorList>
            <person name="Gilroy R."/>
            <person name="Ravi A."/>
            <person name="Getino M."/>
            <person name="Pursley I."/>
            <person name="Horton D.L."/>
            <person name="Alikhan N.F."/>
            <person name="Baker D."/>
            <person name="Gharbi K."/>
            <person name="Hall N."/>
            <person name="Watson M."/>
            <person name="Adriaenssens E.M."/>
            <person name="Foster-Nyarko E."/>
            <person name="Jarju S."/>
            <person name="Secka A."/>
            <person name="Antonio M."/>
            <person name="Oren A."/>
            <person name="Chaudhuri R.R."/>
            <person name="La Ragione R."/>
            <person name="Hildebrand F."/>
            <person name="Pallen M.J."/>
        </authorList>
    </citation>
    <scope>NUCLEOTIDE SEQUENCE</scope>
    <source>
        <strain evidence="5">ChiGjej2B2-19336</strain>
    </source>
</reference>
<feature type="domain" description="FAD-dependent oxidoreductase 2 FAD-binding" evidence="3">
    <location>
        <begin position="7"/>
        <end position="370"/>
    </location>
</feature>
<evidence type="ECO:0000256" key="2">
    <source>
        <dbReference type="ARBA" id="ARBA00023002"/>
    </source>
</evidence>
<feature type="domain" description="Fumarate reductase/succinate dehydrogenase flavoprotein-like C-terminal" evidence="4">
    <location>
        <begin position="474"/>
        <end position="544"/>
    </location>
</feature>
<evidence type="ECO:0000313" key="6">
    <source>
        <dbReference type="Proteomes" id="UP000698963"/>
    </source>
</evidence>
<dbReference type="GO" id="GO:0050660">
    <property type="term" value="F:flavin adenine dinucleotide binding"/>
    <property type="evidence" value="ECO:0007669"/>
    <property type="project" value="TreeGrafter"/>
</dbReference>
<dbReference type="PRINTS" id="PR00411">
    <property type="entry name" value="PNDRDTASEI"/>
</dbReference>
<reference evidence="5" key="2">
    <citation type="submission" date="2021-09" db="EMBL/GenBank/DDBJ databases">
        <authorList>
            <person name="Gilroy R."/>
        </authorList>
    </citation>
    <scope>NUCLEOTIDE SEQUENCE</scope>
    <source>
        <strain evidence="5">ChiGjej2B2-19336</strain>
    </source>
</reference>
<dbReference type="EMBL" id="DYZA01000041">
    <property type="protein sequence ID" value="HJD96475.1"/>
    <property type="molecule type" value="Genomic_DNA"/>
</dbReference>
<proteinExistence type="predicted"/>
<dbReference type="PIRSF" id="PIRSF000171">
    <property type="entry name" value="SDHA_APRA_LASPO"/>
    <property type="match status" value="1"/>
</dbReference>
<dbReference type="GO" id="GO:0000104">
    <property type="term" value="F:succinate dehydrogenase activity"/>
    <property type="evidence" value="ECO:0007669"/>
    <property type="project" value="TreeGrafter"/>
</dbReference>
<dbReference type="GO" id="GO:0009055">
    <property type="term" value="F:electron transfer activity"/>
    <property type="evidence" value="ECO:0007669"/>
    <property type="project" value="TreeGrafter"/>
</dbReference>